<dbReference type="OrthoDB" id="7437044at2"/>
<evidence type="ECO:0000313" key="1">
    <source>
        <dbReference type="EMBL" id="AGI68483.1"/>
    </source>
</evidence>
<dbReference type="Proteomes" id="UP000005307">
    <property type="component" value="Chromosome"/>
</dbReference>
<keyword evidence="2" id="KW-1185">Reference proteome</keyword>
<dbReference type="Gene3D" id="3.40.50.300">
    <property type="entry name" value="P-loop containing nucleotide triphosphate hydrolases"/>
    <property type="match status" value="1"/>
</dbReference>
<organism evidence="1 2">
    <name type="scientific">Octadecabacter antarcticus 307</name>
    <dbReference type="NCBI Taxonomy" id="391626"/>
    <lineage>
        <taxon>Bacteria</taxon>
        <taxon>Pseudomonadati</taxon>
        <taxon>Pseudomonadota</taxon>
        <taxon>Alphaproteobacteria</taxon>
        <taxon>Rhodobacterales</taxon>
        <taxon>Roseobacteraceae</taxon>
        <taxon>Octadecabacter</taxon>
    </lineage>
</organism>
<name>M9R9M4_9RHOB</name>
<accession>M9R9M4</accession>
<dbReference type="EMBL" id="CP003740">
    <property type="protein sequence ID" value="AGI68483.1"/>
    <property type="molecule type" value="Genomic_DNA"/>
</dbReference>
<dbReference type="InterPro" id="IPR027417">
    <property type="entry name" value="P-loop_NTPase"/>
</dbReference>
<protein>
    <submittedName>
        <fullName evidence="1">Uncharacterized protein</fullName>
    </submittedName>
</protein>
<dbReference type="eggNOG" id="ENOG5033HV9">
    <property type="taxonomic scope" value="Bacteria"/>
</dbReference>
<sequence length="419" mass="46349">MPPEKTPVGDTAREAIDSLRGYVYQVYQSALAWTELKEDEFLFLEVAEDYAVAAKNALQAVQVKDTAARVTINSDDIVASIDSFVELQANNPSLKVTLRHLTTSTIGKEKKLHERVGDLPTLDAWRDLARSGDLTELRRVLGNSKLSKKTKDFVDNLDDNSLREKLLKRIHFDCGATETRFLARQVNSRISKFLLDRGGVHSQAQACTANILLAILKLSTNPNRDERFIDRNGLEELLEKATHVTLNKAQFDVQNQLMARALSASVPSQTELSNAQLVRPSPVSETPLPKALADRTEALQKLRQTLETLGVCWISGAAGMGKTVAARVLAHSNGGDWASINLRGQSREQVAQVLFQSADSLRDFGLKGLIIDDLGWCQSQSKMGPLSRGKKGPFRVMFVWRFGGRACHIANARQSACWP</sequence>
<dbReference type="KEGG" id="oat:OAN307_c29310"/>
<evidence type="ECO:0000313" key="2">
    <source>
        <dbReference type="Proteomes" id="UP000005307"/>
    </source>
</evidence>
<dbReference type="SUPFAM" id="SSF52540">
    <property type="entry name" value="P-loop containing nucleoside triphosphate hydrolases"/>
    <property type="match status" value="1"/>
</dbReference>
<gene>
    <name evidence="1" type="ORF">OAN307_c29310</name>
</gene>
<reference evidence="1 2" key="1">
    <citation type="journal article" date="2013" name="PLoS ONE">
        <title>Poles Apart: Arctic and Antarctic Octadecabacter strains Share High Genome Plasticity and a New Type of Xanthorhodopsin.</title>
        <authorList>
            <person name="Vollmers J."/>
            <person name="Voget S."/>
            <person name="Dietrich S."/>
            <person name="Gollnow K."/>
            <person name="Smits M."/>
            <person name="Meyer K."/>
            <person name="Brinkhoff T."/>
            <person name="Simon M."/>
            <person name="Daniel R."/>
        </authorList>
    </citation>
    <scope>NUCLEOTIDE SEQUENCE [LARGE SCALE GENOMIC DNA]</scope>
    <source>
        <strain evidence="1 2">307</strain>
    </source>
</reference>
<proteinExistence type="predicted"/>
<dbReference type="AlphaFoldDB" id="M9R9M4"/>
<dbReference type="STRING" id="391626.OAN307_c29310"/>
<dbReference type="RefSeq" id="WP_015500474.1">
    <property type="nucleotide sequence ID" value="NC_020911.1"/>
</dbReference>
<dbReference type="HOGENOM" id="CLU_655256_0_0_5"/>